<keyword evidence="2 4" id="KW-0560">Oxidoreductase</keyword>
<dbReference type="PANTHER" id="PTHR43570:SF16">
    <property type="entry name" value="ALDEHYDE DEHYDROGENASE TYPE III, ISOFORM Q"/>
    <property type="match status" value="1"/>
</dbReference>
<dbReference type="EMBL" id="CAADHO010000003">
    <property type="protein sequence ID" value="VFQ44262.1"/>
    <property type="molecule type" value="Genomic_DNA"/>
</dbReference>
<dbReference type="PANTHER" id="PTHR43570">
    <property type="entry name" value="ALDEHYDE DEHYDROGENASE"/>
    <property type="match status" value="1"/>
</dbReference>
<dbReference type="Proteomes" id="UP000507962">
    <property type="component" value="Unassembled WGS sequence"/>
</dbReference>
<dbReference type="GO" id="GO:0005737">
    <property type="term" value="C:cytoplasm"/>
    <property type="evidence" value="ECO:0007669"/>
    <property type="project" value="TreeGrafter"/>
</dbReference>
<dbReference type="Gene3D" id="3.40.309.10">
    <property type="entry name" value="Aldehyde Dehydrogenase, Chain A, domain 2"/>
    <property type="match status" value="1"/>
</dbReference>
<dbReference type="InterPro" id="IPR016161">
    <property type="entry name" value="Ald_DH/histidinol_DH"/>
</dbReference>
<dbReference type="PIRSF" id="PIRSF036492">
    <property type="entry name" value="ALDH"/>
    <property type="match status" value="1"/>
</dbReference>
<dbReference type="FunFam" id="3.40.309.10:FF:000003">
    <property type="entry name" value="Aldehyde dehydrogenase"/>
    <property type="match status" value="1"/>
</dbReference>
<name>A0A4U8YR52_9BACT</name>
<dbReference type="RefSeq" id="WP_180139423.1">
    <property type="nucleotide sequence ID" value="NZ_CAADHO010000003.1"/>
</dbReference>
<dbReference type="SUPFAM" id="SSF53720">
    <property type="entry name" value="ALDH-like"/>
    <property type="match status" value="1"/>
</dbReference>
<dbReference type="InterPro" id="IPR016163">
    <property type="entry name" value="Ald_DH_C"/>
</dbReference>
<dbReference type="PROSITE" id="PS00687">
    <property type="entry name" value="ALDEHYDE_DEHYDR_GLU"/>
    <property type="match status" value="1"/>
</dbReference>
<accession>A0A4U8YR52</accession>
<dbReference type="InterPro" id="IPR016162">
    <property type="entry name" value="Ald_DH_N"/>
</dbReference>
<dbReference type="InterPro" id="IPR012394">
    <property type="entry name" value="Aldehyde_DH_NAD(P)"/>
</dbReference>
<evidence type="ECO:0000313" key="9">
    <source>
        <dbReference type="EMBL" id="VFQ44262.1"/>
    </source>
</evidence>
<dbReference type="InterPro" id="IPR015590">
    <property type="entry name" value="Aldehyde_DH_dom"/>
</dbReference>
<dbReference type="InterPro" id="IPR029510">
    <property type="entry name" value="Ald_DH_CS_GLU"/>
</dbReference>
<feature type="active site" evidence="5">
    <location>
        <position position="243"/>
    </location>
</feature>
<sequence length="456" mass="50984">MDAKGLVEKQREYFNTNATKDPAFRVGQLKKLKALLKANEARLNAAIYEDFGKSEFETYLTELSQIYHEIDMFVKKVPRWSRRKRVPGSLANVPSRSYILPEPLGTTLVIGAWNYPYNLSLIPALSALAAGNTVILKPSELPARTSQIMAEIINQGFSDAYFHVVEGGVEETTELLENAFDKVFFTGSIPVGRIIYQKAARHLTPVTLELGGKSPTFVLSGCDIRVAARRIAWAKFLNAGQTCIAPDYVLVEKEVEAPLLAALKEEIQTRYAPGETLRENYVQIINERNLERLAALIDPAKVHHGGEVDRDTRTISPTLMNGVNFEDPVMEDELFGPVLPVIAFSDLDEAIGKVKERSKPLACYVYAKDRVRIRKILREVSFGGGAVNDSLMHLSNPNLPFGGVGASGMGNYHGKAGFRAFTHYKSILDKPTFFEAPLKYWPYAPWKLKLIRRMFN</sequence>
<keyword evidence="10" id="KW-1185">Reference proteome</keyword>
<dbReference type="FunFam" id="3.40.605.10:FF:000004">
    <property type="entry name" value="Aldehyde dehydrogenase"/>
    <property type="match status" value="1"/>
</dbReference>
<evidence type="ECO:0000256" key="1">
    <source>
        <dbReference type="ARBA" id="ARBA00009986"/>
    </source>
</evidence>
<organism evidence="9 10">
    <name type="scientific">Desulfoluna butyratoxydans</name>
    <dbReference type="NCBI Taxonomy" id="231438"/>
    <lineage>
        <taxon>Bacteria</taxon>
        <taxon>Pseudomonadati</taxon>
        <taxon>Thermodesulfobacteriota</taxon>
        <taxon>Desulfobacteria</taxon>
        <taxon>Desulfobacterales</taxon>
        <taxon>Desulfolunaceae</taxon>
        <taxon>Desulfoluna</taxon>
    </lineage>
</organism>
<evidence type="ECO:0000256" key="2">
    <source>
        <dbReference type="ARBA" id="ARBA00023002"/>
    </source>
</evidence>
<evidence type="ECO:0000259" key="8">
    <source>
        <dbReference type="Pfam" id="PF00171"/>
    </source>
</evidence>
<comment type="similarity">
    <text evidence="1 4 7">Belongs to the aldehyde dehydrogenase family.</text>
</comment>
<dbReference type="CDD" id="cd07136">
    <property type="entry name" value="ALDH_YwdH-P39616"/>
    <property type="match status" value="1"/>
</dbReference>
<gene>
    <name evidence="9" type="ORF">MSL71_19070</name>
</gene>
<reference evidence="9 10" key="1">
    <citation type="submission" date="2019-03" db="EMBL/GenBank/DDBJ databases">
        <authorList>
            <person name="Nijsse B."/>
        </authorList>
    </citation>
    <scope>NUCLEOTIDE SEQUENCE [LARGE SCALE GENOMIC DNA]</scope>
    <source>
        <strain evidence="9">Desulfoluna butyratoxydans MSL71</strain>
    </source>
</reference>
<evidence type="ECO:0000256" key="6">
    <source>
        <dbReference type="PROSITE-ProRule" id="PRU10007"/>
    </source>
</evidence>
<proteinExistence type="inferred from homology"/>
<dbReference type="Gene3D" id="3.40.605.10">
    <property type="entry name" value="Aldehyde Dehydrogenase, Chain A, domain 1"/>
    <property type="match status" value="1"/>
</dbReference>
<evidence type="ECO:0000256" key="5">
    <source>
        <dbReference type="PIRSR" id="PIRSR036492-1"/>
    </source>
</evidence>
<dbReference type="AlphaFoldDB" id="A0A4U8YR52"/>
<evidence type="ECO:0000256" key="4">
    <source>
        <dbReference type="PIRNR" id="PIRNR036492"/>
    </source>
</evidence>
<evidence type="ECO:0000256" key="7">
    <source>
        <dbReference type="RuleBase" id="RU003345"/>
    </source>
</evidence>
<dbReference type="PROSITE" id="PS00070">
    <property type="entry name" value="ALDEHYDE_DEHYDR_CYS"/>
    <property type="match status" value="1"/>
</dbReference>
<dbReference type="GO" id="GO:0006081">
    <property type="term" value="P:aldehyde metabolic process"/>
    <property type="evidence" value="ECO:0007669"/>
    <property type="project" value="InterPro"/>
</dbReference>
<dbReference type="GO" id="GO:0004029">
    <property type="term" value="F:aldehyde dehydrogenase (NAD+) activity"/>
    <property type="evidence" value="ECO:0007669"/>
    <property type="project" value="TreeGrafter"/>
</dbReference>
<protein>
    <recommendedName>
        <fullName evidence="4">Aldehyde dehydrogenase</fullName>
    </recommendedName>
</protein>
<dbReference type="InterPro" id="IPR016160">
    <property type="entry name" value="Ald_DH_CS_CYS"/>
</dbReference>
<evidence type="ECO:0000313" key="10">
    <source>
        <dbReference type="Proteomes" id="UP000507962"/>
    </source>
</evidence>
<dbReference type="Pfam" id="PF00171">
    <property type="entry name" value="Aldedh"/>
    <property type="match status" value="1"/>
</dbReference>
<feature type="active site" evidence="5 6">
    <location>
        <position position="209"/>
    </location>
</feature>
<keyword evidence="3" id="KW-0520">NAD</keyword>
<evidence type="ECO:0000256" key="3">
    <source>
        <dbReference type="ARBA" id="ARBA00023027"/>
    </source>
</evidence>
<feature type="domain" description="Aldehyde dehydrogenase" evidence="8">
    <location>
        <begin position="2"/>
        <end position="427"/>
    </location>
</feature>